<dbReference type="CDD" id="cd01144">
    <property type="entry name" value="BtuF"/>
    <property type="match status" value="1"/>
</dbReference>
<keyword evidence="4" id="KW-1185">Reference proteome</keyword>
<dbReference type="RefSeq" id="WP_181550420.1">
    <property type="nucleotide sequence ID" value="NZ_JACDUS010000002.1"/>
</dbReference>
<evidence type="ECO:0000313" key="3">
    <source>
        <dbReference type="EMBL" id="MBA2880762.1"/>
    </source>
</evidence>
<dbReference type="NCBIfam" id="NF038402">
    <property type="entry name" value="TroA_like"/>
    <property type="match status" value="1"/>
</dbReference>
<accession>A0A7W0C7W6</accession>
<dbReference type="PANTHER" id="PTHR30535">
    <property type="entry name" value="VITAMIN B12-BINDING PROTEIN"/>
    <property type="match status" value="1"/>
</dbReference>
<keyword evidence="1" id="KW-0732">Signal</keyword>
<comment type="caution">
    <text evidence="3">The sequence shown here is derived from an EMBL/GenBank/DDBJ whole genome shotgun (WGS) entry which is preliminary data.</text>
</comment>
<organism evidence="3 4">
    <name type="scientific">Desulfosalsimonas propionicica</name>
    <dbReference type="NCBI Taxonomy" id="332175"/>
    <lineage>
        <taxon>Bacteria</taxon>
        <taxon>Pseudomonadati</taxon>
        <taxon>Thermodesulfobacteriota</taxon>
        <taxon>Desulfobacteria</taxon>
        <taxon>Desulfobacterales</taxon>
        <taxon>Desulfosalsimonadaceae</taxon>
        <taxon>Desulfosalsimonas</taxon>
    </lineage>
</organism>
<dbReference type="EMBL" id="JACDUS010000002">
    <property type="protein sequence ID" value="MBA2880762.1"/>
    <property type="molecule type" value="Genomic_DNA"/>
</dbReference>
<evidence type="ECO:0000256" key="1">
    <source>
        <dbReference type="ARBA" id="ARBA00022729"/>
    </source>
</evidence>
<proteinExistence type="predicted"/>
<gene>
    <name evidence="3" type="ORF">HNR65_001080</name>
</gene>
<dbReference type="InterPro" id="IPR050902">
    <property type="entry name" value="ABC_Transporter_SBP"/>
</dbReference>
<dbReference type="InterPro" id="IPR002491">
    <property type="entry name" value="ABC_transptr_periplasmic_BD"/>
</dbReference>
<protein>
    <submittedName>
        <fullName evidence="3">Iron complex transport system substrate-binding protein</fullName>
    </submittedName>
</protein>
<dbReference type="InterPro" id="IPR054828">
    <property type="entry name" value="Vit_B12_bind_prot"/>
</dbReference>
<dbReference type="AlphaFoldDB" id="A0A7W0C7W6"/>
<dbReference type="Pfam" id="PF01497">
    <property type="entry name" value="Peripla_BP_2"/>
    <property type="match status" value="1"/>
</dbReference>
<dbReference type="SUPFAM" id="SSF53807">
    <property type="entry name" value="Helical backbone' metal receptor"/>
    <property type="match status" value="1"/>
</dbReference>
<dbReference type="Gene3D" id="3.40.50.1980">
    <property type="entry name" value="Nitrogenase molybdenum iron protein domain"/>
    <property type="match status" value="2"/>
</dbReference>
<name>A0A7W0C7W6_9BACT</name>
<evidence type="ECO:0000259" key="2">
    <source>
        <dbReference type="PROSITE" id="PS50983"/>
    </source>
</evidence>
<feature type="domain" description="Fe/B12 periplasmic-binding" evidence="2">
    <location>
        <begin position="49"/>
        <end position="300"/>
    </location>
</feature>
<dbReference type="GO" id="GO:0071281">
    <property type="term" value="P:cellular response to iron ion"/>
    <property type="evidence" value="ECO:0007669"/>
    <property type="project" value="TreeGrafter"/>
</dbReference>
<dbReference type="PROSITE" id="PS50983">
    <property type="entry name" value="FE_B12_PBP"/>
    <property type="match status" value="1"/>
</dbReference>
<reference evidence="3 4" key="1">
    <citation type="submission" date="2020-07" db="EMBL/GenBank/DDBJ databases">
        <title>Genomic Encyclopedia of Type Strains, Phase IV (KMG-IV): sequencing the most valuable type-strain genomes for metagenomic binning, comparative biology and taxonomic classification.</title>
        <authorList>
            <person name="Goeker M."/>
        </authorList>
    </citation>
    <scope>NUCLEOTIDE SEQUENCE [LARGE SCALE GENOMIC DNA]</scope>
    <source>
        <strain evidence="3 4">DSM 17721</strain>
    </source>
</reference>
<evidence type="ECO:0000313" key="4">
    <source>
        <dbReference type="Proteomes" id="UP000525298"/>
    </source>
</evidence>
<dbReference type="Proteomes" id="UP000525298">
    <property type="component" value="Unassembled WGS sequence"/>
</dbReference>
<dbReference type="PANTHER" id="PTHR30535:SF34">
    <property type="entry name" value="MOLYBDATE-BINDING PROTEIN MOLA"/>
    <property type="match status" value="1"/>
</dbReference>
<sequence length="309" mass="34381">MANNKTKPAGWKIRRLIFLYFLLGAGFVHADMVMDHTGRKVRVPDDPVRVVSLAPSITEIVYSLNCEQRLVGATQYSDYPAEAGNLPSVGSYVYLDLEKIVSLKPDLCIAIKDGNPLRIIRRLEEMNIAVYAVNPRDLDSVMKTISDIGKILGTEQRAGEVVSDMDQRMAAVSKKVDSVSHRPGVFFEIGVDPIVSAGSNTFINELIQKAGGCNLAGGHPGYPRYSVEDVLALAPEIIIVTSMDRQKVFDRVLQQWQQWEELPAVADDRIHLVDSNLYDRPSPRLVKGLEELARLLHPQLFDSDGDRAR</sequence>